<comment type="caution">
    <text evidence="1">The sequence shown here is derived from an EMBL/GenBank/DDBJ whole genome shotgun (WGS) entry which is preliminary data.</text>
</comment>
<dbReference type="SUPFAM" id="SSF52047">
    <property type="entry name" value="RNI-like"/>
    <property type="match status" value="1"/>
</dbReference>
<organism evidence="1 2">
    <name type="scientific">Coregonus suidteri</name>
    <dbReference type="NCBI Taxonomy" id="861788"/>
    <lineage>
        <taxon>Eukaryota</taxon>
        <taxon>Metazoa</taxon>
        <taxon>Chordata</taxon>
        <taxon>Craniata</taxon>
        <taxon>Vertebrata</taxon>
        <taxon>Euteleostomi</taxon>
        <taxon>Actinopterygii</taxon>
        <taxon>Neopterygii</taxon>
        <taxon>Teleostei</taxon>
        <taxon>Protacanthopterygii</taxon>
        <taxon>Salmoniformes</taxon>
        <taxon>Salmonidae</taxon>
        <taxon>Coregoninae</taxon>
        <taxon>Coregonus</taxon>
    </lineage>
</organism>
<dbReference type="EMBL" id="JAGTTL010000019">
    <property type="protein sequence ID" value="KAK6307700.1"/>
    <property type="molecule type" value="Genomic_DNA"/>
</dbReference>
<accession>A0AAN8QLJ6</accession>
<sequence length="173" mass="18874">MESLSTALHCSGQSELRILNLTQNTLTDQGLYWLAKALQHPCCQLQSLILFDNELTAACCAGVAEALQSEGYRLTQLDRSVNELGREGVLQLCKALSKPGHPLEELSLVCCELTPLFFKELGVLLFSSGTSGQKTMSVGLNKVGDEGAKYFWVALGDKRCKLEHLAQVNESVV</sequence>
<evidence type="ECO:0000313" key="1">
    <source>
        <dbReference type="EMBL" id="KAK6307700.1"/>
    </source>
</evidence>
<dbReference type="Pfam" id="PF13516">
    <property type="entry name" value="LRR_6"/>
    <property type="match status" value="2"/>
</dbReference>
<reference evidence="1 2" key="1">
    <citation type="submission" date="2021-04" db="EMBL/GenBank/DDBJ databases">
        <authorList>
            <person name="De Guttry C."/>
            <person name="Zahm M."/>
            <person name="Klopp C."/>
            <person name="Cabau C."/>
            <person name="Louis A."/>
            <person name="Berthelot C."/>
            <person name="Parey E."/>
            <person name="Roest Crollius H."/>
            <person name="Montfort J."/>
            <person name="Robinson-Rechavi M."/>
            <person name="Bucao C."/>
            <person name="Bouchez O."/>
            <person name="Gislard M."/>
            <person name="Lluch J."/>
            <person name="Milhes M."/>
            <person name="Lampietro C."/>
            <person name="Lopez Roques C."/>
            <person name="Donnadieu C."/>
            <person name="Braasch I."/>
            <person name="Desvignes T."/>
            <person name="Postlethwait J."/>
            <person name="Bobe J."/>
            <person name="Wedekind C."/>
            <person name="Guiguen Y."/>
        </authorList>
    </citation>
    <scope>NUCLEOTIDE SEQUENCE [LARGE SCALE GENOMIC DNA]</scope>
    <source>
        <strain evidence="1">Cs_M1</strain>
        <tissue evidence="1">Blood</tissue>
    </source>
</reference>
<dbReference type="PANTHER" id="PTHR45690">
    <property type="entry name" value="NACHT, LRR AND PYD DOMAINS-CONTAINING PROTEIN 12"/>
    <property type="match status" value="1"/>
</dbReference>
<dbReference type="Proteomes" id="UP001356427">
    <property type="component" value="Unassembled WGS sequence"/>
</dbReference>
<dbReference type="AlphaFoldDB" id="A0AAN8QLJ6"/>
<dbReference type="InterPro" id="IPR050637">
    <property type="entry name" value="NLRP_innate_immun_reg"/>
</dbReference>
<evidence type="ECO:0000313" key="2">
    <source>
        <dbReference type="Proteomes" id="UP001356427"/>
    </source>
</evidence>
<dbReference type="PANTHER" id="PTHR45690:SF4">
    <property type="entry name" value="NACHT, LRR AND PYD DOMAINS-CONTAINING PROTEIN 10"/>
    <property type="match status" value="1"/>
</dbReference>
<proteinExistence type="predicted"/>
<gene>
    <name evidence="1" type="ORF">J4Q44_G00209710</name>
</gene>
<dbReference type="SMART" id="SM00368">
    <property type="entry name" value="LRR_RI"/>
    <property type="match status" value="4"/>
</dbReference>
<dbReference type="GO" id="GO:0005737">
    <property type="term" value="C:cytoplasm"/>
    <property type="evidence" value="ECO:0007669"/>
    <property type="project" value="TreeGrafter"/>
</dbReference>
<dbReference type="Gene3D" id="3.80.10.10">
    <property type="entry name" value="Ribonuclease Inhibitor"/>
    <property type="match status" value="1"/>
</dbReference>
<dbReference type="GO" id="GO:0050729">
    <property type="term" value="P:positive regulation of inflammatory response"/>
    <property type="evidence" value="ECO:0007669"/>
    <property type="project" value="TreeGrafter"/>
</dbReference>
<name>A0AAN8QLJ6_9TELE</name>
<keyword evidence="2" id="KW-1185">Reference proteome</keyword>
<protein>
    <submittedName>
        <fullName evidence="1">Uncharacterized protein</fullName>
    </submittedName>
</protein>
<dbReference type="InterPro" id="IPR032675">
    <property type="entry name" value="LRR_dom_sf"/>
</dbReference>
<dbReference type="InterPro" id="IPR001611">
    <property type="entry name" value="Leu-rich_rpt"/>
</dbReference>